<dbReference type="AlphaFoldDB" id="A0A0R2K4D0"/>
<sequence length="162" mass="17157">MFLLFVASLTVFVGLSYINNTSIEAATSRPSSVVIKTKGWGMNGVNVFMNKKKARNYANKLETTSSVATQSGSYLLSFVIGKASATAGGVWSLATYLDGIATKSTAKQIKKLTKNNNGVYLSSIKANSSQPGGEHVGAWNGTLSSAKSISKQGDFSIVKIIY</sequence>
<reference evidence="1 2" key="1">
    <citation type="journal article" date="2015" name="Genome Announc.">
        <title>Expanding the biotechnology potential of lactobacilli through comparative genomics of 213 strains and associated genera.</title>
        <authorList>
            <person name="Sun Z."/>
            <person name="Harris H.M."/>
            <person name="McCann A."/>
            <person name="Guo C."/>
            <person name="Argimon S."/>
            <person name="Zhang W."/>
            <person name="Yang X."/>
            <person name="Jeffery I.B."/>
            <person name="Cooney J.C."/>
            <person name="Kagawa T.F."/>
            <person name="Liu W."/>
            <person name="Song Y."/>
            <person name="Salvetti E."/>
            <person name="Wrobel A."/>
            <person name="Rasinkangas P."/>
            <person name="Parkhill J."/>
            <person name="Rea M.C."/>
            <person name="O'Sullivan O."/>
            <person name="Ritari J."/>
            <person name="Douillard F.P."/>
            <person name="Paul Ross R."/>
            <person name="Yang R."/>
            <person name="Briner A.E."/>
            <person name="Felis G.E."/>
            <person name="de Vos W.M."/>
            <person name="Barrangou R."/>
            <person name="Klaenhammer T.R."/>
            <person name="Caufield P.W."/>
            <person name="Cui Y."/>
            <person name="Zhang H."/>
            <person name="O'Toole P.W."/>
        </authorList>
    </citation>
    <scope>NUCLEOTIDE SEQUENCE [LARGE SCALE GENOMIC DNA]</scope>
    <source>
        <strain evidence="1 2">DSM 15353</strain>
    </source>
</reference>
<name>A0A0R2K4D0_9LACO</name>
<proteinExistence type="predicted"/>
<gene>
    <name evidence="1" type="ORF">IV43_GL000128</name>
</gene>
<accession>A0A0R2K4D0</accession>
<comment type="caution">
    <text evidence="1">The sequence shown here is derived from an EMBL/GenBank/DDBJ whole genome shotgun (WGS) entry which is preliminary data.</text>
</comment>
<evidence type="ECO:0000313" key="1">
    <source>
        <dbReference type="EMBL" id="KRN80925.1"/>
    </source>
</evidence>
<dbReference type="EMBL" id="JQBK01000101">
    <property type="protein sequence ID" value="KRN80925.1"/>
    <property type="molecule type" value="Genomic_DNA"/>
</dbReference>
<evidence type="ECO:0000313" key="2">
    <source>
        <dbReference type="Proteomes" id="UP000051491"/>
    </source>
</evidence>
<dbReference type="PATRIC" id="fig|89059.3.peg.134"/>
<protein>
    <recommendedName>
        <fullName evidence="3">DUF5626 domain-containing protein</fullName>
    </recommendedName>
</protein>
<organism evidence="1 2">
    <name type="scientific">Ligilactobacillus acidipiscis</name>
    <dbReference type="NCBI Taxonomy" id="89059"/>
    <lineage>
        <taxon>Bacteria</taxon>
        <taxon>Bacillati</taxon>
        <taxon>Bacillota</taxon>
        <taxon>Bacilli</taxon>
        <taxon>Lactobacillales</taxon>
        <taxon>Lactobacillaceae</taxon>
        <taxon>Ligilactobacillus</taxon>
    </lineage>
</organism>
<dbReference type="Proteomes" id="UP000051491">
    <property type="component" value="Unassembled WGS sequence"/>
</dbReference>
<evidence type="ECO:0008006" key="3">
    <source>
        <dbReference type="Google" id="ProtNLM"/>
    </source>
</evidence>